<evidence type="ECO:0000313" key="1">
    <source>
        <dbReference type="EMBL" id="KAK4459660.1"/>
    </source>
</evidence>
<accession>A0AAV9HHR3</accession>
<keyword evidence="2" id="KW-1185">Reference proteome</keyword>
<dbReference type="EMBL" id="MU865030">
    <property type="protein sequence ID" value="KAK4459660.1"/>
    <property type="molecule type" value="Genomic_DNA"/>
</dbReference>
<gene>
    <name evidence="1" type="ORF">QBC42DRAFT_311059</name>
</gene>
<proteinExistence type="predicted"/>
<sequence length="245" mass="25677">PQVKQSFSLFVHHHHQQQSTLLQIFKLSLDLPKITPIIPPKKTHTYLLAKMKFLPAFLAASAPFLVASAAIPADNTVSEHQKAVMGHISDLTNTVTSAAKVEQVGLVIASVTGSKTVKVIAGAVSSAKSTVDHVVGPVEVAVEPVFKGALLEIFTKKPAGNSNLPEQDVSKDALLGWLHELAGLVPADVNPEDVSLVFAPVNYSLVEYLALGATVKGAAGKALEIVGGAAAHVTAVVVEVKKVLL</sequence>
<name>A0AAV9HHR3_9PEZI</name>
<organism evidence="1 2">
    <name type="scientific">Cladorrhinum samala</name>
    <dbReference type="NCBI Taxonomy" id="585594"/>
    <lineage>
        <taxon>Eukaryota</taxon>
        <taxon>Fungi</taxon>
        <taxon>Dikarya</taxon>
        <taxon>Ascomycota</taxon>
        <taxon>Pezizomycotina</taxon>
        <taxon>Sordariomycetes</taxon>
        <taxon>Sordariomycetidae</taxon>
        <taxon>Sordariales</taxon>
        <taxon>Podosporaceae</taxon>
        <taxon>Cladorrhinum</taxon>
    </lineage>
</organism>
<feature type="non-terminal residue" evidence="1">
    <location>
        <position position="1"/>
    </location>
</feature>
<protein>
    <submittedName>
        <fullName evidence="1">Uncharacterized protein</fullName>
    </submittedName>
</protein>
<reference evidence="1" key="1">
    <citation type="journal article" date="2023" name="Mol. Phylogenet. Evol.">
        <title>Genome-scale phylogeny and comparative genomics of the fungal order Sordariales.</title>
        <authorList>
            <person name="Hensen N."/>
            <person name="Bonometti L."/>
            <person name="Westerberg I."/>
            <person name="Brannstrom I.O."/>
            <person name="Guillou S."/>
            <person name="Cros-Aarteil S."/>
            <person name="Calhoun S."/>
            <person name="Haridas S."/>
            <person name="Kuo A."/>
            <person name="Mondo S."/>
            <person name="Pangilinan J."/>
            <person name="Riley R."/>
            <person name="LaButti K."/>
            <person name="Andreopoulos B."/>
            <person name="Lipzen A."/>
            <person name="Chen C."/>
            <person name="Yan M."/>
            <person name="Daum C."/>
            <person name="Ng V."/>
            <person name="Clum A."/>
            <person name="Steindorff A."/>
            <person name="Ohm R.A."/>
            <person name="Martin F."/>
            <person name="Silar P."/>
            <person name="Natvig D.O."/>
            <person name="Lalanne C."/>
            <person name="Gautier V."/>
            <person name="Ament-Velasquez S.L."/>
            <person name="Kruys A."/>
            <person name="Hutchinson M.I."/>
            <person name="Powell A.J."/>
            <person name="Barry K."/>
            <person name="Miller A.N."/>
            <person name="Grigoriev I.V."/>
            <person name="Debuchy R."/>
            <person name="Gladieux P."/>
            <person name="Hiltunen Thoren M."/>
            <person name="Johannesson H."/>
        </authorList>
    </citation>
    <scope>NUCLEOTIDE SEQUENCE</scope>
    <source>
        <strain evidence="1">PSN324</strain>
    </source>
</reference>
<comment type="caution">
    <text evidence="1">The sequence shown here is derived from an EMBL/GenBank/DDBJ whole genome shotgun (WGS) entry which is preliminary data.</text>
</comment>
<reference evidence="1" key="2">
    <citation type="submission" date="2023-06" db="EMBL/GenBank/DDBJ databases">
        <authorList>
            <consortium name="Lawrence Berkeley National Laboratory"/>
            <person name="Mondo S.J."/>
            <person name="Hensen N."/>
            <person name="Bonometti L."/>
            <person name="Westerberg I."/>
            <person name="Brannstrom I.O."/>
            <person name="Guillou S."/>
            <person name="Cros-Aarteil S."/>
            <person name="Calhoun S."/>
            <person name="Haridas S."/>
            <person name="Kuo A."/>
            <person name="Pangilinan J."/>
            <person name="Riley R."/>
            <person name="Labutti K."/>
            <person name="Andreopoulos B."/>
            <person name="Lipzen A."/>
            <person name="Chen C."/>
            <person name="Yanf M."/>
            <person name="Daum C."/>
            <person name="Ng V."/>
            <person name="Clum A."/>
            <person name="Steindorff A."/>
            <person name="Ohm R."/>
            <person name="Martin F."/>
            <person name="Silar P."/>
            <person name="Natvig D."/>
            <person name="Lalanne C."/>
            <person name="Gautier V."/>
            <person name="Ament-Velasquez S.L."/>
            <person name="Kruys A."/>
            <person name="Hutchinson M.I."/>
            <person name="Powell A.J."/>
            <person name="Barry K."/>
            <person name="Miller A.N."/>
            <person name="Grigoriev I.V."/>
            <person name="Debuchy R."/>
            <person name="Gladieux P."/>
            <person name="Thoren M.H."/>
            <person name="Johannesson H."/>
        </authorList>
    </citation>
    <scope>NUCLEOTIDE SEQUENCE</scope>
    <source>
        <strain evidence="1">PSN324</strain>
    </source>
</reference>
<dbReference type="Proteomes" id="UP001321749">
    <property type="component" value="Unassembled WGS sequence"/>
</dbReference>
<evidence type="ECO:0000313" key="2">
    <source>
        <dbReference type="Proteomes" id="UP001321749"/>
    </source>
</evidence>
<dbReference type="AlphaFoldDB" id="A0AAV9HHR3"/>